<feature type="signal peptide" evidence="1">
    <location>
        <begin position="1"/>
        <end position="20"/>
    </location>
</feature>
<evidence type="ECO:0000256" key="1">
    <source>
        <dbReference type="SAM" id="SignalP"/>
    </source>
</evidence>
<dbReference type="KEGG" id="cmet:K6K41_14925"/>
<dbReference type="RefSeq" id="WP_261401306.1">
    <property type="nucleotide sequence ID" value="NZ_CP081869.1"/>
</dbReference>
<feature type="chain" id="PRO_5038964947" evidence="1">
    <location>
        <begin position="21"/>
        <end position="216"/>
    </location>
</feature>
<name>A0A9E6R5S1_9HYPH</name>
<proteinExistence type="predicted"/>
<sequence>MIKHLIGAAVAALVSSSAFAQEPSDIASRDFSYVNPNTIWKYGTGVVTDRLSLVPFEGLKDNCEGAEAFDCFSDAFGALGVNSRTKVSATATYVLPLKDLILVPKDAAKDVIVSFRAPRAGTYVFTGYYRLLGAAPTGVSPRIFVGGKEVTAEAFGETAPVLSGPGGDLTVKKAGQTKTFTFTRTLKAFDFVSFGLNPNGDPAGDATGFDVSATTQ</sequence>
<organism evidence="2 3">
    <name type="scientific">Chenggangzhangella methanolivorans</name>
    <dbReference type="NCBI Taxonomy" id="1437009"/>
    <lineage>
        <taxon>Bacteria</taxon>
        <taxon>Pseudomonadati</taxon>
        <taxon>Pseudomonadota</taxon>
        <taxon>Alphaproteobacteria</taxon>
        <taxon>Hyphomicrobiales</taxon>
        <taxon>Methylopilaceae</taxon>
        <taxon>Chenggangzhangella</taxon>
    </lineage>
</organism>
<reference evidence="2" key="1">
    <citation type="submission" date="2021-08" db="EMBL/GenBank/DDBJ databases">
        <authorList>
            <person name="Zhang H."/>
            <person name="Xu M."/>
            <person name="Yu Z."/>
            <person name="Yang L."/>
            <person name="Cai Y."/>
        </authorList>
    </citation>
    <scope>NUCLEOTIDE SEQUENCE</scope>
    <source>
        <strain evidence="2">CHL1</strain>
    </source>
</reference>
<evidence type="ECO:0000313" key="2">
    <source>
        <dbReference type="EMBL" id="QZN98393.1"/>
    </source>
</evidence>
<keyword evidence="1" id="KW-0732">Signal</keyword>
<evidence type="ECO:0000313" key="3">
    <source>
        <dbReference type="Proteomes" id="UP000825701"/>
    </source>
</evidence>
<gene>
    <name evidence="2" type="ORF">K6K41_14925</name>
</gene>
<dbReference type="EMBL" id="CP081869">
    <property type="protein sequence ID" value="QZN98393.1"/>
    <property type="molecule type" value="Genomic_DNA"/>
</dbReference>
<keyword evidence="3" id="KW-1185">Reference proteome</keyword>
<protein>
    <submittedName>
        <fullName evidence="2">Uncharacterized protein</fullName>
    </submittedName>
</protein>
<accession>A0A9E6R5S1</accession>
<dbReference type="Proteomes" id="UP000825701">
    <property type="component" value="Chromosome"/>
</dbReference>
<dbReference type="AlphaFoldDB" id="A0A9E6R5S1"/>